<dbReference type="AlphaFoldDB" id="A0AA39J5X8"/>
<feature type="region of interest" description="Disordered" evidence="1">
    <location>
        <begin position="475"/>
        <end position="511"/>
    </location>
</feature>
<evidence type="ECO:0000313" key="2">
    <source>
        <dbReference type="EMBL" id="KAK0435942.1"/>
    </source>
</evidence>
<feature type="region of interest" description="Disordered" evidence="1">
    <location>
        <begin position="401"/>
        <end position="458"/>
    </location>
</feature>
<protein>
    <submittedName>
        <fullName evidence="2">Uncharacterized protein</fullName>
    </submittedName>
</protein>
<feature type="compositionally biased region" description="Basic and acidic residues" evidence="1">
    <location>
        <begin position="237"/>
        <end position="251"/>
    </location>
</feature>
<accession>A0AA39J5X8</accession>
<gene>
    <name evidence="2" type="ORF">EV420DRAFT_1487736</name>
</gene>
<reference evidence="2" key="1">
    <citation type="submission" date="2023-06" db="EMBL/GenBank/DDBJ databases">
        <authorList>
            <consortium name="Lawrence Berkeley National Laboratory"/>
            <person name="Ahrendt S."/>
            <person name="Sahu N."/>
            <person name="Indic B."/>
            <person name="Wong-Bajracharya J."/>
            <person name="Merenyi Z."/>
            <person name="Ke H.-M."/>
            <person name="Monk M."/>
            <person name="Kocsube S."/>
            <person name="Drula E."/>
            <person name="Lipzen A."/>
            <person name="Balint B."/>
            <person name="Henrissat B."/>
            <person name="Andreopoulos B."/>
            <person name="Martin F.M."/>
            <person name="Harder C.B."/>
            <person name="Rigling D."/>
            <person name="Ford K.L."/>
            <person name="Foster G.D."/>
            <person name="Pangilinan J."/>
            <person name="Papanicolaou A."/>
            <person name="Barry K."/>
            <person name="LaButti K."/>
            <person name="Viragh M."/>
            <person name="Koriabine M."/>
            <person name="Yan M."/>
            <person name="Riley R."/>
            <person name="Champramary S."/>
            <person name="Plett K.L."/>
            <person name="Tsai I.J."/>
            <person name="Slot J."/>
            <person name="Sipos G."/>
            <person name="Plett J."/>
            <person name="Nagy L.G."/>
            <person name="Grigoriev I.V."/>
        </authorList>
    </citation>
    <scope>NUCLEOTIDE SEQUENCE</scope>
    <source>
        <strain evidence="2">CCBAS 213</strain>
    </source>
</reference>
<evidence type="ECO:0000313" key="3">
    <source>
        <dbReference type="Proteomes" id="UP001175211"/>
    </source>
</evidence>
<feature type="compositionally biased region" description="Polar residues" evidence="1">
    <location>
        <begin position="416"/>
        <end position="434"/>
    </location>
</feature>
<sequence length="909" mass="102322">MSNNHPESSSARPFRSAGPYIAHITRTGMQEGFKNSPMFKILTDYNAEHNEVKNSTKYRVMYYSNFDLSPVDIQDLGFNRFADRPRYSLQPAMITAVSSTVMELQSFILSTASLLAERDIIYQIDPSQMFMNVLHGTNNIHLLNAATLEGYKDPSMRIYQSLHILPSQRQVLTNEGCATLDKGETRWEELIPPSIPLKKAFSSTNPERNPASSMRSRESSASSLRVSRSTQPGELGQVREEKKEKSELEAQDTKLIPTKTWVQTQKMASFKPLSIASSISMNIHTPFKSTAREFFNSPSTLASSLFKEFDLGGPSISTDFPRRLQGLGSKLPVVEEINSNDEEQEVDHLLRPQEFSIEESQESSVELGFSGGNQSKGKEKAVFVYPSTSNVPPSYNTFEWGASSSPKPRSAHISPVPSTISPVASPSKLPTNPGSSSDSEDDSSSKRSKGNNAYSHHSRSNVSIVGILRTMVQKTTKMKGEGEGENEDTEVIQENRVVRENKESKEGQDLEDEEEIMDLPGLLVLLVRHLAGLGGWMPEYLGQWLWRGLKEDSEIYAWFSTLTPEDQDYMRLNRGFEMESPQAFIMRRTVYTCMLTQINDGGLQEITIVMRKAPIAWQPILNMSTIQTSKQLLARVIEHSKALVLAARSDGGTSRIQTGELITALKSLGIDAPKRPRFLPSWSVNLVEEEEDLRTDLLGEMESSKVTAYEEDFHENNLSELLLKSALQILKKRQCPPPKQYYFPMSDKETNLDCPPPSPCKVCRSPKHWDKECPYWEKYLERVKKRNAQLATLQLEDSASPQDMYQTAFQVLTSDQNYDLPLTQEMDSSNMQDFGMAAQNELKEGTEEVQALNSERKTDVLFIKEANLVIGKETQPPSTKIQKANKMEANKTWIVSGQDFHTSHPRLGR</sequence>
<feature type="region of interest" description="Disordered" evidence="1">
    <location>
        <begin position="198"/>
        <end position="251"/>
    </location>
</feature>
<organism evidence="2 3">
    <name type="scientific">Armillaria tabescens</name>
    <name type="common">Ringless honey mushroom</name>
    <name type="synonym">Agaricus tabescens</name>
    <dbReference type="NCBI Taxonomy" id="1929756"/>
    <lineage>
        <taxon>Eukaryota</taxon>
        <taxon>Fungi</taxon>
        <taxon>Dikarya</taxon>
        <taxon>Basidiomycota</taxon>
        <taxon>Agaricomycotina</taxon>
        <taxon>Agaricomycetes</taxon>
        <taxon>Agaricomycetidae</taxon>
        <taxon>Agaricales</taxon>
        <taxon>Marasmiineae</taxon>
        <taxon>Physalacriaceae</taxon>
        <taxon>Desarmillaria</taxon>
    </lineage>
</organism>
<dbReference type="Proteomes" id="UP001175211">
    <property type="component" value="Unassembled WGS sequence"/>
</dbReference>
<feature type="compositionally biased region" description="Polar residues" evidence="1">
    <location>
        <begin position="201"/>
        <end position="211"/>
    </location>
</feature>
<proteinExistence type="predicted"/>
<keyword evidence="3" id="KW-1185">Reference proteome</keyword>
<dbReference type="GeneID" id="85354109"/>
<evidence type="ECO:0000256" key="1">
    <source>
        <dbReference type="SAM" id="MobiDB-lite"/>
    </source>
</evidence>
<name>A0AA39J5X8_ARMTA</name>
<feature type="compositionally biased region" description="Basic and acidic residues" evidence="1">
    <location>
        <begin position="496"/>
        <end position="508"/>
    </location>
</feature>
<feature type="compositionally biased region" description="Low complexity" evidence="1">
    <location>
        <begin position="219"/>
        <end position="229"/>
    </location>
</feature>
<dbReference type="EMBL" id="JAUEPS010000135">
    <property type="protein sequence ID" value="KAK0435942.1"/>
    <property type="molecule type" value="Genomic_DNA"/>
</dbReference>
<dbReference type="RefSeq" id="XP_060322128.1">
    <property type="nucleotide sequence ID" value="XM_060470561.1"/>
</dbReference>
<comment type="caution">
    <text evidence="2">The sequence shown here is derived from an EMBL/GenBank/DDBJ whole genome shotgun (WGS) entry which is preliminary data.</text>
</comment>